<proteinExistence type="predicted"/>
<name>A0A6A4WLR5_AMPAM</name>
<evidence type="ECO:0000313" key="2">
    <source>
        <dbReference type="Proteomes" id="UP000440578"/>
    </source>
</evidence>
<dbReference type="EMBL" id="VIIS01000538">
    <property type="protein sequence ID" value="KAF0307815.1"/>
    <property type="molecule type" value="Genomic_DNA"/>
</dbReference>
<accession>A0A6A4WLR5</accession>
<reference evidence="1 2" key="1">
    <citation type="submission" date="2019-07" db="EMBL/GenBank/DDBJ databases">
        <title>Draft genome assembly of a fouling barnacle, Amphibalanus amphitrite (Darwin, 1854): The first reference genome for Thecostraca.</title>
        <authorList>
            <person name="Kim W."/>
        </authorList>
    </citation>
    <scope>NUCLEOTIDE SEQUENCE [LARGE SCALE GENOMIC DNA]</scope>
    <source>
        <strain evidence="1">SNU_AA5</strain>
        <tissue evidence="1">Soma without cirri and trophi</tissue>
    </source>
</reference>
<protein>
    <submittedName>
        <fullName evidence="1">Uncharacterized protein</fullName>
    </submittedName>
</protein>
<dbReference type="AlphaFoldDB" id="A0A6A4WLR5"/>
<dbReference type="Proteomes" id="UP000440578">
    <property type="component" value="Unassembled WGS sequence"/>
</dbReference>
<gene>
    <name evidence="1" type="ORF">FJT64_020875</name>
</gene>
<organism evidence="1 2">
    <name type="scientific">Amphibalanus amphitrite</name>
    <name type="common">Striped barnacle</name>
    <name type="synonym">Balanus amphitrite</name>
    <dbReference type="NCBI Taxonomy" id="1232801"/>
    <lineage>
        <taxon>Eukaryota</taxon>
        <taxon>Metazoa</taxon>
        <taxon>Ecdysozoa</taxon>
        <taxon>Arthropoda</taxon>
        <taxon>Crustacea</taxon>
        <taxon>Multicrustacea</taxon>
        <taxon>Cirripedia</taxon>
        <taxon>Thoracica</taxon>
        <taxon>Thoracicalcarea</taxon>
        <taxon>Balanomorpha</taxon>
        <taxon>Balanoidea</taxon>
        <taxon>Balanidae</taxon>
        <taxon>Amphibalaninae</taxon>
        <taxon>Amphibalanus</taxon>
    </lineage>
</organism>
<comment type="caution">
    <text evidence="1">The sequence shown here is derived from an EMBL/GenBank/DDBJ whole genome shotgun (WGS) entry which is preliminary data.</text>
</comment>
<sequence length="174" mass="19567">MPAETILSGFRNAHSGPGFESTSIGNFSTCRTPCDYMSNFQIVHTMVNPCSPQVTLYTPPPRLCSSKWSVPCQPPLNFYLPKPVSCVRCTTSTNYVPDQVVIRELADDDCQEMGLCGYRRREPECRSTRRVYTSLPGLGGDDQDPPKPWRDPCGGRIYYRLSDNDFIQQWGSPS</sequence>
<keyword evidence="2" id="KW-1185">Reference proteome</keyword>
<evidence type="ECO:0000313" key="1">
    <source>
        <dbReference type="EMBL" id="KAF0307815.1"/>
    </source>
</evidence>